<dbReference type="EMBL" id="CH916375">
    <property type="protein sequence ID" value="EDV98047.1"/>
    <property type="molecule type" value="Genomic_DNA"/>
</dbReference>
<gene>
    <name evidence="3" type="primary">Dgri\GH22894</name>
    <name evidence="3" type="ORF">Dgri_GH22894</name>
</gene>
<dbReference type="Pfam" id="PF00147">
    <property type="entry name" value="Fibrinogen_C"/>
    <property type="match status" value="1"/>
</dbReference>
<reference evidence="3 4" key="1">
    <citation type="journal article" date="2007" name="Nature">
        <title>Evolution of genes and genomes on the Drosophila phylogeny.</title>
        <authorList>
            <consortium name="Drosophila 12 Genomes Consortium"/>
            <person name="Clark A.G."/>
            <person name="Eisen M.B."/>
            <person name="Smith D.R."/>
            <person name="Bergman C.M."/>
            <person name="Oliver B."/>
            <person name="Markow T.A."/>
            <person name="Kaufman T.C."/>
            <person name="Kellis M."/>
            <person name="Gelbart W."/>
            <person name="Iyer V.N."/>
            <person name="Pollard D.A."/>
            <person name="Sackton T.B."/>
            <person name="Larracuente A.M."/>
            <person name="Singh N.D."/>
            <person name="Abad J.P."/>
            <person name="Abt D.N."/>
            <person name="Adryan B."/>
            <person name="Aguade M."/>
            <person name="Akashi H."/>
            <person name="Anderson W.W."/>
            <person name="Aquadro C.F."/>
            <person name="Ardell D.H."/>
            <person name="Arguello R."/>
            <person name="Artieri C.G."/>
            <person name="Barbash D.A."/>
            <person name="Barker D."/>
            <person name="Barsanti P."/>
            <person name="Batterham P."/>
            <person name="Batzoglou S."/>
            <person name="Begun D."/>
            <person name="Bhutkar A."/>
            <person name="Blanco E."/>
            <person name="Bosak S.A."/>
            <person name="Bradley R.K."/>
            <person name="Brand A.D."/>
            <person name="Brent M.R."/>
            <person name="Brooks A.N."/>
            <person name="Brown R.H."/>
            <person name="Butlin R.K."/>
            <person name="Caggese C."/>
            <person name="Calvi B.R."/>
            <person name="Bernardo de Carvalho A."/>
            <person name="Caspi A."/>
            <person name="Castrezana S."/>
            <person name="Celniker S.E."/>
            <person name="Chang J.L."/>
            <person name="Chapple C."/>
            <person name="Chatterji S."/>
            <person name="Chinwalla A."/>
            <person name="Civetta A."/>
            <person name="Clifton S.W."/>
            <person name="Comeron J.M."/>
            <person name="Costello J.C."/>
            <person name="Coyne J.A."/>
            <person name="Daub J."/>
            <person name="David R.G."/>
            <person name="Delcher A.L."/>
            <person name="Delehaunty K."/>
            <person name="Do C.B."/>
            <person name="Ebling H."/>
            <person name="Edwards K."/>
            <person name="Eickbush T."/>
            <person name="Evans J.D."/>
            <person name="Filipski A."/>
            <person name="Findeiss S."/>
            <person name="Freyhult E."/>
            <person name="Fulton L."/>
            <person name="Fulton R."/>
            <person name="Garcia A.C."/>
            <person name="Gardiner A."/>
            <person name="Garfield D.A."/>
            <person name="Garvin B.E."/>
            <person name="Gibson G."/>
            <person name="Gilbert D."/>
            <person name="Gnerre S."/>
            <person name="Godfrey J."/>
            <person name="Good R."/>
            <person name="Gotea V."/>
            <person name="Gravely B."/>
            <person name="Greenberg A.J."/>
            <person name="Griffiths-Jones S."/>
            <person name="Gross S."/>
            <person name="Guigo R."/>
            <person name="Gustafson E.A."/>
            <person name="Haerty W."/>
            <person name="Hahn M.W."/>
            <person name="Halligan D.L."/>
            <person name="Halpern A.L."/>
            <person name="Halter G.M."/>
            <person name="Han M.V."/>
            <person name="Heger A."/>
            <person name="Hillier L."/>
            <person name="Hinrichs A.S."/>
            <person name="Holmes I."/>
            <person name="Hoskins R.A."/>
            <person name="Hubisz M.J."/>
            <person name="Hultmark D."/>
            <person name="Huntley M.A."/>
            <person name="Jaffe D.B."/>
            <person name="Jagadeeshan S."/>
            <person name="Jeck W.R."/>
            <person name="Johnson J."/>
            <person name="Jones C.D."/>
            <person name="Jordan W.C."/>
            <person name="Karpen G.H."/>
            <person name="Kataoka E."/>
            <person name="Keightley P.D."/>
            <person name="Kheradpour P."/>
            <person name="Kirkness E.F."/>
            <person name="Koerich L.B."/>
            <person name="Kristiansen K."/>
            <person name="Kudrna D."/>
            <person name="Kulathinal R.J."/>
            <person name="Kumar S."/>
            <person name="Kwok R."/>
            <person name="Lander E."/>
            <person name="Langley C.H."/>
            <person name="Lapoint R."/>
            <person name="Lazzaro B.P."/>
            <person name="Lee S.J."/>
            <person name="Levesque L."/>
            <person name="Li R."/>
            <person name="Lin C.F."/>
            <person name="Lin M.F."/>
            <person name="Lindblad-Toh K."/>
            <person name="Llopart A."/>
            <person name="Long M."/>
            <person name="Low L."/>
            <person name="Lozovsky E."/>
            <person name="Lu J."/>
            <person name="Luo M."/>
            <person name="Machado C.A."/>
            <person name="Makalowski W."/>
            <person name="Marzo M."/>
            <person name="Matsuda M."/>
            <person name="Matzkin L."/>
            <person name="McAllister B."/>
            <person name="McBride C.S."/>
            <person name="McKernan B."/>
            <person name="McKernan K."/>
            <person name="Mendez-Lago M."/>
            <person name="Minx P."/>
            <person name="Mollenhauer M.U."/>
            <person name="Montooth K."/>
            <person name="Mount S.M."/>
            <person name="Mu X."/>
            <person name="Myers E."/>
            <person name="Negre B."/>
            <person name="Newfeld S."/>
            <person name="Nielsen R."/>
            <person name="Noor M.A."/>
            <person name="O'Grady P."/>
            <person name="Pachter L."/>
            <person name="Papaceit M."/>
            <person name="Parisi M.J."/>
            <person name="Parisi M."/>
            <person name="Parts L."/>
            <person name="Pedersen J.S."/>
            <person name="Pesole G."/>
            <person name="Phillippy A.M."/>
            <person name="Ponting C.P."/>
            <person name="Pop M."/>
            <person name="Porcelli D."/>
            <person name="Powell J.R."/>
            <person name="Prohaska S."/>
            <person name="Pruitt K."/>
            <person name="Puig M."/>
            <person name="Quesneville H."/>
            <person name="Ram K.R."/>
            <person name="Rand D."/>
            <person name="Rasmussen M.D."/>
            <person name="Reed L.K."/>
            <person name="Reenan R."/>
            <person name="Reily A."/>
            <person name="Remington K.A."/>
            <person name="Rieger T.T."/>
            <person name="Ritchie M.G."/>
            <person name="Robin C."/>
            <person name="Rogers Y.H."/>
            <person name="Rohde C."/>
            <person name="Rozas J."/>
            <person name="Rubenfield M.J."/>
            <person name="Ruiz A."/>
            <person name="Russo S."/>
            <person name="Salzberg S.L."/>
            <person name="Sanchez-Gracia A."/>
            <person name="Saranga D.J."/>
            <person name="Sato H."/>
            <person name="Schaeffer S.W."/>
            <person name="Schatz M.C."/>
            <person name="Schlenke T."/>
            <person name="Schwartz R."/>
            <person name="Segarra C."/>
            <person name="Singh R.S."/>
            <person name="Sirot L."/>
            <person name="Sirota M."/>
            <person name="Sisneros N.B."/>
            <person name="Smith C.D."/>
            <person name="Smith T.F."/>
            <person name="Spieth J."/>
            <person name="Stage D.E."/>
            <person name="Stark A."/>
            <person name="Stephan W."/>
            <person name="Strausberg R.L."/>
            <person name="Strempel S."/>
            <person name="Sturgill D."/>
            <person name="Sutton G."/>
            <person name="Sutton G.G."/>
            <person name="Tao W."/>
            <person name="Teichmann S."/>
            <person name="Tobari Y.N."/>
            <person name="Tomimura Y."/>
            <person name="Tsolas J.M."/>
            <person name="Valente V.L."/>
            <person name="Venter E."/>
            <person name="Venter J.C."/>
            <person name="Vicario S."/>
            <person name="Vieira F.G."/>
            <person name="Vilella A.J."/>
            <person name="Villasante A."/>
            <person name="Walenz B."/>
            <person name="Wang J."/>
            <person name="Wasserman M."/>
            <person name="Watts T."/>
            <person name="Wilson D."/>
            <person name="Wilson R.K."/>
            <person name="Wing R.A."/>
            <person name="Wolfner M.F."/>
            <person name="Wong A."/>
            <person name="Wong G.K."/>
            <person name="Wu C.I."/>
            <person name="Wu G."/>
            <person name="Yamamoto D."/>
            <person name="Yang H.P."/>
            <person name="Yang S.P."/>
            <person name="Yorke J.A."/>
            <person name="Yoshida K."/>
            <person name="Zdobnov E."/>
            <person name="Zhang P."/>
            <person name="Zhang Y."/>
            <person name="Zimin A.V."/>
            <person name="Baldwin J."/>
            <person name="Abdouelleil A."/>
            <person name="Abdulkadir J."/>
            <person name="Abebe A."/>
            <person name="Abera B."/>
            <person name="Abreu J."/>
            <person name="Acer S.C."/>
            <person name="Aftuck L."/>
            <person name="Alexander A."/>
            <person name="An P."/>
            <person name="Anderson E."/>
            <person name="Anderson S."/>
            <person name="Arachi H."/>
            <person name="Azer M."/>
            <person name="Bachantsang P."/>
            <person name="Barry A."/>
            <person name="Bayul T."/>
            <person name="Berlin A."/>
            <person name="Bessette D."/>
            <person name="Bloom T."/>
            <person name="Blye J."/>
            <person name="Boguslavskiy L."/>
            <person name="Bonnet C."/>
            <person name="Boukhgalter B."/>
            <person name="Bourzgui I."/>
            <person name="Brown A."/>
            <person name="Cahill P."/>
            <person name="Channer S."/>
            <person name="Cheshatsang Y."/>
            <person name="Chuda L."/>
            <person name="Citroen M."/>
            <person name="Collymore A."/>
            <person name="Cooke P."/>
            <person name="Costello M."/>
            <person name="D'Aco K."/>
            <person name="Daza R."/>
            <person name="De Haan G."/>
            <person name="DeGray S."/>
            <person name="DeMaso C."/>
            <person name="Dhargay N."/>
            <person name="Dooley K."/>
            <person name="Dooley E."/>
            <person name="Doricent M."/>
            <person name="Dorje P."/>
            <person name="Dorjee K."/>
            <person name="Dupes A."/>
            <person name="Elong R."/>
            <person name="Falk J."/>
            <person name="Farina A."/>
            <person name="Faro S."/>
            <person name="Ferguson D."/>
            <person name="Fisher S."/>
            <person name="Foley C.D."/>
            <person name="Franke A."/>
            <person name="Friedrich D."/>
            <person name="Gadbois L."/>
            <person name="Gearin G."/>
            <person name="Gearin C.R."/>
            <person name="Giannoukos G."/>
            <person name="Goode T."/>
            <person name="Graham J."/>
            <person name="Grandbois E."/>
            <person name="Grewal S."/>
            <person name="Gyaltsen K."/>
            <person name="Hafez N."/>
            <person name="Hagos B."/>
            <person name="Hall J."/>
            <person name="Henson C."/>
            <person name="Hollinger A."/>
            <person name="Honan T."/>
            <person name="Huard M.D."/>
            <person name="Hughes L."/>
            <person name="Hurhula B."/>
            <person name="Husby M.E."/>
            <person name="Kamat A."/>
            <person name="Kanga B."/>
            <person name="Kashin S."/>
            <person name="Khazanovich D."/>
            <person name="Kisner P."/>
            <person name="Lance K."/>
            <person name="Lara M."/>
            <person name="Lee W."/>
            <person name="Lennon N."/>
            <person name="Letendre F."/>
            <person name="LeVine R."/>
            <person name="Lipovsky A."/>
            <person name="Liu X."/>
            <person name="Liu J."/>
            <person name="Liu S."/>
            <person name="Lokyitsang T."/>
            <person name="Lokyitsang Y."/>
            <person name="Lubonja R."/>
            <person name="Lui A."/>
            <person name="MacDonald P."/>
            <person name="Magnisalis V."/>
            <person name="Maru K."/>
            <person name="Matthews C."/>
            <person name="McCusker W."/>
            <person name="McDonough S."/>
            <person name="Mehta T."/>
            <person name="Meldrim J."/>
            <person name="Meneus L."/>
            <person name="Mihai O."/>
            <person name="Mihalev A."/>
            <person name="Mihova T."/>
            <person name="Mittelman R."/>
            <person name="Mlenga V."/>
            <person name="Montmayeur A."/>
            <person name="Mulrain L."/>
            <person name="Navidi A."/>
            <person name="Naylor J."/>
            <person name="Negash T."/>
            <person name="Nguyen T."/>
            <person name="Nguyen N."/>
            <person name="Nicol R."/>
            <person name="Norbu C."/>
            <person name="Norbu N."/>
            <person name="Novod N."/>
            <person name="O'Neill B."/>
            <person name="Osman S."/>
            <person name="Markiewicz E."/>
            <person name="Oyono O.L."/>
            <person name="Patti C."/>
            <person name="Phunkhang P."/>
            <person name="Pierre F."/>
            <person name="Priest M."/>
            <person name="Raghuraman S."/>
            <person name="Rege F."/>
            <person name="Reyes R."/>
            <person name="Rise C."/>
            <person name="Rogov P."/>
            <person name="Ross K."/>
            <person name="Ryan E."/>
            <person name="Settipalli S."/>
            <person name="Shea T."/>
            <person name="Sherpa N."/>
            <person name="Shi L."/>
            <person name="Shih D."/>
            <person name="Sparrow T."/>
            <person name="Spaulding J."/>
            <person name="Stalker J."/>
            <person name="Stange-Thomann N."/>
            <person name="Stavropoulos S."/>
            <person name="Stone C."/>
            <person name="Strader C."/>
            <person name="Tesfaye S."/>
            <person name="Thomson T."/>
            <person name="Thoulutsang Y."/>
            <person name="Thoulutsang D."/>
            <person name="Topham K."/>
            <person name="Topping I."/>
            <person name="Tsamla T."/>
            <person name="Vassiliev H."/>
            <person name="Vo A."/>
            <person name="Wangchuk T."/>
            <person name="Wangdi T."/>
            <person name="Weiand M."/>
            <person name="Wilkinson J."/>
            <person name="Wilson A."/>
            <person name="Yadav S."/>
            <person name="Young G."/>
            <person name="Yu Q."/>
            <person name="Zembek L."/>
            <person name="Zhong D."/>
            <person name="Zimmer A."/>
            <person name="Zwirko Z."/>
            <person name="Jaffe D.B."/>
            <person name="Alvarez P."/>
            <person name="Brockman W."/>
            <person name="Butler J."/>
            <person name="Chin C."/>
            <person name="Gnerre S."/>
            <person name="Grabherr M."/>
            <person name="Kleber M."/>
            <person name="Mauceli E."/>
            <person name="MacCallum I."/>
        </authorList>
    </citation>
    <scope>NUCLEOTIDE SEQUENCE [LARGE SCALE GENOMIC DNA]</scope>
    <source>
        <strain evidence="4">Tucson 15287-2541.00</strain>
    </source>
</reference>
<dbReference type="AlphaFoldDB" id="B4JVQ9"/>
<keyword evidence="1" id="KW-1015">Disulfide bond</keyword>
<accession>B4JVQ9</accession>
<dbReference type="Gene3D" id="3.90.215.10">
    <property type="entry name" value="Gamma Fibrinogen, chain A, domain 1"/>
    <property type="match status" value="1"/>
</dbReference>
<evidence type="ECO:0000313" key="3">
    <source>
        <dbReference type="EMBL" id="EDV98047.1"/>
    </source>
</evidence>
<dbReference type="STRING" id="7222.B4JVQ9"/>
<dbReference type="Proteomes" id="UP000001070">
    <property type="component" value="Unassembled WGS sequence"/>
</dbReference>
<evidence type="ECO:0000313" key="4">
    <source>
        <dbReference type="Proteomes" id="UP000001070"/>
    </source>
</evidence>
<evidence type="ECO:0000259" key="2">
    <source>
        <dbReference type="PROSITE" id="PS51406"/>
    </source>
</evidence>
<dbReference type="eggNOG" id="KOG2579">
    <property type="taxonomic scope" value="Eukaryota"/>
</dbReference>
<organism evidence="4">
    <name type="scientific">Drosophila grimshawi</name>
    <name type="common">Hawaiian fruit fly</name>
    <name type="synonym">Idiomyia grimshawi</name>
    <dbReference type="NCBI Taxonomy" id="7222"/>
    <lineage>
        <taxon>Eukaryota</taxon>
        <taxon>Metazoa</taxon>
        <taxon>Ecdysozoa</taxon>
        <taxon>Arthropoda</taxon>
        <taxon>Hexapoda</taxon>
        <taxon>Insecta</taxon>
        <taxon>Pterygota</taxon>
        <taxon>Neoptera</taxon>
        <taxon>Endopterygota</taxon>
        <taxon>Diptera</taxon>
        <taxon>Brachycera</taxon>
        <taxon>Muscomorpha</taxon>
        <taxon>Ephydroidea</taxon>
        <taxon>Drosophilidae</taxon>
        <taxon>Drosophila</taxon>
        <taxon>Hawaiian Drosophila</taxon>
    </lineage>
</organism>
<feature type="domain" description="Fibrinogen C-terminal" evidence="2">
    <location>
        <begin position="1"/>
        <end position="212"/>
    </location>
</feature>
<sequence>MSMLETSCSRIENTTEIWKIQVPGMEPFRVRCDGIIAGPGWTVIQRRVDGTVDFNRSWDEYRTGFGDLDGNFFVGLEKLYRMTIFQPHELFVYLQNFDNEIRYAHYSSFSIGSEDDAYKLKDLGEFAGDAGDALKMNLNMKFTTFDRDNDKRGFDNCSIERQGGWWFNQCARSNLNGRYFERELDKWEGIWWWNWQETRTLQSVQMLIRSISQK</sequence>
<dbReference type="OMA" id="HINCAAN"/>
<dbReference type="OrthoDB" id="6145874at2759"/>
<dbReference type="KEGG" id="dgr:6568829"/>
<dbReference type="InterPro" id="IPR014716">
    <property type="entry name" value="Fibrinogen_a/b/g_C_1"/>
</dbReference>
<protein>
    <submittedName>
        <fullName evidence="3">GH22894</fullName>
    </submittedName>
</protein>
<name>B4JVQ9_DROGR</name>
<dbReference type="PhylomeDB" id="B4JVQ9"/>
<dbReference type="HOGENOM" id="CLU_038628_6_0_1"/>
<dbReference type="SMR" id="B4JVQ9"/>
<dbReference type="CDD" id="cd00087">
    <property type="entry name" value="FReD"/>
    <property type="match status" value="1"/>
</dbReference>
<dbReference type="InterPro" id="IPR050373">
    <property type="entry name" value="Fibrinogen_C-term_domain"/>
</dbReference>
<dbReference type="PROSITE" id="PS51406">
    <property type="entry name" value="FIBRINOGEN_C_2"/>
    <property type="match status" value="1"/>
</dbReference>
<evidence type="ECO:0000256" key="1">
    <source>
        <dbReference type="ARBA" id="ARBA00023157"/>
    </source>
</evidence>
<dbReference type="PANTHER" id="PTHR19143:SF327">
    <property type="entry name" value="FI21813P1-RELATED"/>
    <property type="match status" value="1"/>
</dbReference>
<dbReference type="SMART" id="SM00186">
    <property type="entry name" value="FBG"/>
    <property type="match status" value="1"/>
</dbReference>
<dbReference type="InterPro" id="IPR002181">
    <property type="entry name" value="Fibrinogen_a/b/g_C_dom"/>
</dbReference>
<dbReference type="InParanoid" id="B4JVQ9"/>
<dbReference type="PANTHER" id="PTHR19143">
    <property type="entry name" value="FIBRINOGEN/TENASCIN/ANGIOPOEITIN"/>
    <property type="match status" value="1"/>
</dbReference>
<dbReference type="GO" id="GO:0005615">
    <property type="term" value="C:extracellular space"/>
    <property type="evidence" value="ECO:0007669"/>
    <property type="project" value="TreeGrafter"/>
</dbReference>
<dbReference type="SUPFAM" id="SSF56496">
    <property type="entry name" value="Fibrinogen C-terminal domain-like"/>
    <property type="match status" value="1"/>
</dbReference>
<dbReference type="PROSITE" id="PS00514">
    <property type="entry name" value="FIBRINOGEN_C_1"/>
    <property type="match status" value="1"/>
</dbReference>
<proteinExistence type="predicted"/>
<dbReference type="InterPro" id="IPR036056">
    <property type="entry name" value="Fibrinogen-like_C"/>
</dbReference>
<keyword evidence="4" id="KW-1185">Reference proteome</keyword>
<dbReference type="InterPro" id="IPR020837">
    <property type="entry name" value="Fibrinogen_CS"/>
</dbReference>